<evidence type="ECO:0000256" key="3">
    <source>
        <dbReference type="ARBA" id="ARBA00022723"/>
    </source>
</evidence>
<comment type="similarity">
    <text evidence="6">Belongs to the PINc/VapC protein family.</text>
</comment>
<comment type="caution">
    <text evidence="8">The sequence shown here is derived from an EMBL/GenBank/DDBJ whole genome shotgun (WGS) entry which is preliminary data.</text>
</comment>
<dbReference type="Proteomes" id="UP000727993">
    <property type="component" value="Unassembled WGS sequence"/>
</dbReference>
<evidence type="ECO:0000259" key="7">
    <source>
        <dbReference type="Pfam" id="PF01850"/>
    </source>
</evidence>
<name>A0A936NGY1_9ACTN</name>
<dbReference type="HAMAP" id="MF_00265">
    <property type="entry name" value="VapC_Nob1"/>
    <property type="match status" value="1"/>
</dbReference>
<evidence type="ECO:0000256" key="5">
    <source>
        <dbReference type="ARBA" id="ARBA00022842"/>
    </source>
</evidence>
<evidence type="ECO:0000256" key="4">
    <source>
        <dbReference type="ARBA" id="ARBA00022801"/>
    </source>
</evidence>
<keyword evidence="1 6" id="KW-1277">Toxin-antitoxin system</keyword>
<dbReference type="EMBL" id="JADJZA010000010">
    <property type="protein sequence ID" value="MBK9298717.1"/>
    <property type="molecule type" value="Genomic_DNA"/>
</dbReference>
<dbReference type="AlphaFoldDB" id="A0A936NGY1"/>
<dbReference type="GO" id="GO:0004540">
    <property type="term" value="F:RNA nuclease activity"/>
    <property type="evidence" value="ECO:0007669"/>
    <property type="project" value="InterPro"/>
</dbReference>
<dbReference type="Gene3D" id="3.40.50.1010">
    <property type="entry name" value="5'-nuclease"/>
    <property type="match status" value="1"/>
</dbReference>
<evidence type="ECO:0000313" key="8">
    <source>
        <dbReference type="EMBL" id="MBK9298717.1"/>
    </source>
</evidence>
<dbReference type="InterPro" id="IPR022907">
    <property type="entry name" value="VapC_family"/>
</dbReference>
<dbReference type="GO" id="GO:0090729">
    <property type="term" value="F:toxin activity"/>
    <property type="evidence" value="ECO:0007669"/>
    <property type="project" value="UniProtKB-KW"/>
</dbReference>
<gene>
    <name evidence="6" type="primary">vapC</name>
    <name evidence="8" type="ORF">IPN02_18195</name>
</gene>
<feature type="binding site" evidence="6">
    <location>
        <position position="92"/>
    </location>
    <ligand>
        <name>Mg(2+)</name>
        <dbReference type="ChEBI" id="CHEBI:18420"/>
    </ligand>
</feature>
<dbReference type="SUPFAM" id="SSF88723">
    <property type="entry name" value="PIN domain-like"/>
    <property type="match status" value="1"/>
</dbReference>
<dbReference type="GO" id="GO:0016787">
    <property type="term" value="F:hydrolase activity"/>
    <property type="evidence" value="ECO:0007669"/>
    <property type="project" value="UniProtKB-KW"/>
</dbReference>
<comment type="function">
    <text evidence="6">Toxic component of a toxin-antitoxin (TA) system. An RNase.</text>
</comment>
<dbReference type="CDD" id="cd09874">
    <property type="entry name" value="PIN_MT3492-like"/>
    <property type="match status" value="1"/>
</dbReference>
<accession>A0A936NGY1</accession>
<dbReference type="EC" id="3.1.-.-" evidence="6"/>
<evidence type="ECO:0000256" key="2">
    <source>
        <dbReference type="ARBA" id="ARBA00022722"/>
    </source>
</evidence>
<proteinExistence type="inferred from homology"/>
<keyword evidence="3 6" id="KW-0479">Metal-binding</keyword>
<sequence length="131" mass="14056">MRVAYLDASAVVKLVIPEAESAQLLEFVRGLDRAISSELTVIEVGRAAARADGSAGLSRAAEVCRRLDLQPIDSHIIDRARQLKPATVRSLDAIHLASALEPRVAPLLVAYETRLLQAASDHQLVVASPGR</sequence>
<keyword evidence="2 6" id="KW-0540">Nuclease</keyword>
<protein>
    <recommendedName>
        <fullName evidence="6">Ribonuclease VapC</fullName>
        <shortName evidence="6">RNase VapC</shortName>
        <ecNumber evidence="6">3.1.-.-</ecNumber>
    </recommendedName>
    <alternativeName>
        <fullName evidence="6">Toxin VapC</fullName>
    </alternativeName>
</protein>
<dbReference type="Pfam" id="PF01850">
    <property type="entry name" value="PIN"/>
    <property type="match status" value="1"/>
</dbReference>
<dbReference type="InterPro" id="IPR002716">
    <property type="entry name" value="PIN_dom"/>
</dbReference>
<organism evidence="8 9">
    <name type="scientific">Candidatus Neomicrothrix subdominans</name>
    <dbReference type="NCBI Taxonomy" id="2954438"/>
    <lineage>
        <taxon>Bacteria</taxon>
        <taxon>Bacillati</taxon>
        <taxon>Actinomycetota</taxon>
        <taxon>Acidimicrobiia</taxon>
        <taxon>Acidimicrobiales</taxon>
        <taxon>Microthrixaceae</taxon>
        <taxon>Candidatus Neomicrothrix</taxon>
    </lineage>
</organism>
<dbReference type="InterPro" id="IPR029060">
    <property type="entry name" value="PIN-like_dom_sf"/>
</dbReference>
<feature type="binding site" evidence="6">
    <location>
        <position position="7"/>
    </location>
    <ligand>
        <name>Mg(2+)</name>
        <dbReference type="ChEBI" id="CHEBI:18420"/>
    </ligand>
</feature>
<evidence type="ECO:0000256" key="1">
    <source>
        <dbReference type="ARBA" id="ARBA00022649"/>
    </source>
</evidence>
<keyword evidence="4 6" id="KW-0378">Hydrolase</keyword>
<evidence type="ECO:0000256" key="6">
    <source>
        <dbReference type="HAMAP-Rule" id="MF_00265"/>
    </source>
</evidence>
<keyword evidence="5 6" id="KW-0460">Magnesium</keyword>
<feature type="domain" description="PIN" evidence="7">
    <location>
        <begin position="5"/>
        <end position="105"/>
    </location>
</feature>
<evidence type="ECO:0000313" key="9">
    <source>
        <dbReference type="Proteomes" id="UP000727993"/>
    </source>
</evidence>
<reference evidence="8 9" key="1">
    <citation type="submission" date="2020-10" db="EMBL/GenBank/DDBJ databases">
        <title>Connecting structure to function with the recovery of over 1000 high-quality activated sludge metagenome-assembled genomes encoding full-length rRNA genes using long-read sequencing.</title>
        <authorList>
            <person name="Singleton C.M."/>
            <person name="Petriglieri F."/>
            <person name="Kristensen J.M."/>
            <person name="Kirkegaard R.H."/>
            <person name="Michaelsen T.Y."/>
            <person name="Andersen M.H."/>
            <person name="Karst S.M."/>
            <person name="Dueholm M.S."/>
            <person name="Nielsen P.H."/>
            <person name="Albertsen M."/>
        </authorList>
    </citation>
    <scope>NUCLEOTIDE SEQUENCE [LARGE SCALE GENOMIC DNA]</scope>
    <source>
        <strain evidence="8">Lyne_18-Q3-R50-59_MAXAC.006</strain>
    </source>
</reference>
<dbReference type="GO" id="GO:0000287">
    <property type="term" value="F:magnesium ion binding"/>
    <property type="evidence" value="ECO:0007669"/>
    <property type="project" value="UniProtKB-UniRule"/>
</dbReference>
<keyword evidence="6" id="KW-0800">Toxin</keyword>
<comment type="cofactor">
    <cofactor evidence="6">
        <name>Mg(2+)</name>
        <dbReference type="ChEBI" id="CHEBI:18420"/>
    </cofactor>
</comment>